<dbReference type="SUPFAM" id="SSF47384">
    <property type="entry name" value="Homodimeric domain of signal transducing histidine kinase"/>
    <property type="match status" value="1"/>
</dbReference>
<dbReference type="InterPro" id="IPR036097">
    <property type="entry name" value="HisK_dim/P_sf"/>
</dbReference>
<name>A0A4S2F4J4_9ACTN</name>
<keyword evidence="10" id="KW-0472">Membrane</keyword>
<evidence type="ECO:0000256" key="3">
    <source>
        <dbReference type="ARBA" id="ARBA00006402"/>
    </source>
</evidence>
<feature type="transmembrane region" description="Helical" evidence="10">
    <location>
        <begin position="20"/>
        <end position="44"/>
    </location>
</feature>
<dbReference type="Gene3D" id="3.30.565.10">
    <property type="entry name" value="Histidine kinase-like ATPase, C-terminal domain"/>
    <property type="match status" value="1"/>
</dbReference>
<dbReference type="InterPro" id="IPR005467">
    <property type="entry name" value="His_kinase_dom"/>
</dbReference>
<dbReference type="EC" id="2.7.13.3" evidence="4"/>
<dbReference type="InterPro" id="IPR004358">
    <property type="entry name" value="Sig_transdc_His_kin-like_C"/>
</dbReference>
<dbReference type="SMART" id="SM00388">
    <property type="entry name" value="HisKA"/>
    <property type="match status" value="1"/>
</dbReference>
<comment type="subcellular location">
    <subcellularLocation>
        <location evidence="2">Cell membrane</location>
    </subcellularLocation>
</comment>
<dbReference type="Gene3D" id="3.30.450.20">
    <property type="entry name" value="PAS domain"/>
    <property type="match status" value="2"/>
</dbReference>
<dbReference type="PANTHER" id="PTHR45339">
    <property type="entry name" value="HYBRID SIGNAL TRANSDUCTION HISTIDINE KINASE J"/>
    <property type="match status" value="1"/>
</dbReference>
<feature type="domain" description="Response regulatory" evidence="12">
    <location>
        <begin position="855"/>
        <end position="976"/>
    </location>
</feature>
<dbReference type="PRINTS" id="PR00344">
    <property type="entry name" value="BCTRLSENSOR"/>
</dbReference>
<protein>
    <recommendedName>
        <fullName evidence="8">Circadian input-output histidine kinase CikA</fullName>
        <ecNumber evidence="4">2.7.13.3</ecNumber>
    </recommendedName>
</protein>
<dbReference type="SMART" id="SM00387">
    <property type="entry name" value="HATPase_c"/>
    <property type="match status" value="1"/>
</dbReference>
<dbReference type="GO" id="GO:0005886">
    <property type="term" value="C:plasma membrane"/>
    <property type="evidence" value="ECO:0007669"/>
    <property type="project" value="UniProtKB-SubCell"/>
</dbReference>
<dbReference type="EMBL" id="SRYE01000002">
    <property type="protein sequence ID" value="TGY62533.1"/>
    <property type="molecule type" value="Genomic_DNA"/>
</dbReference>
<evidence type="ECO:0000256" key="8">
    <source>
        <dbReference type="ARBA" id="ARBA00074306"/>
    </source>
</evidence>
<dbReference type="CDD" id="cd17546">
    <property type="entry name" value="REC_hyHK_CKI1_RcsC-like"/>
    <property type="match status" value="2"/>
</dbReference>
<evidence type="ECO:0000256" key="7">
    <source>
        <dbReference type="ARBA" id="ARBA00023012"/>
    </source>
</evidence>
<sequence length="986" mass="107933">MAQEKKSLRFWSRSQKSSPITRTLIMGIVFMVVVFGVGMAYLGFIEDSLWKNTVDDVLEITDQSAHAFEVYLEKDLKKLDILVSVLEPISSEDTSAIINHCAYFNKAQNVYGVINLNTGYLYTGTETEGIKLPEATIEAYRNFPDRGVREPYKGDYTGLDMIGYYQRIDFADGVPAMVYESAPVSRISQEFTMSFYDDSGFSYIVNSNGDVLVRPDGRYSNDVQSNIIEAVQKGDNSNESIASLAASLTEGKSGVVRMELDDRPCVMAFVPIANADGWSMVSVIPDAVIMEQGNNIIGTSSLVLLLVVAVIGSMAFLGYAASRFNRSIKAQSAETQAREELFSALASTTDEIFLMLSTDPLRVDYVSPNVDKLLAISPEEVREDCSVLDLEGDVEPLDSQLLRQGHTVVREGERSNRATGERRWFTDSVYDIEINGERRCMAVLSDRTRERHNEEVLRDALSVAEVANDSKSTFLSNVSHDIRTPMNAIVGLTTLLQRDADNPELVREHTRKISASSQHMLGLLNDVLDMSKIESGKTTLNLSEFDLSELAEEVVTIVRPQAKAKDQHFTVNVVGVRDDLVVGDKLRINQILINILTNAVKYTPQGGTIAFELRQKPSLNQNFVHLQFSVADNGMGMSPEFLETLFDPFTREENSVTNRIQGTGLGLAITKNLVELMGGAISVESELGKGSTFVVNLELKAAEQRDNAEFFKSLGIGSALIVDDDRSICAEVMATMANTGVEMQFALDGATAVTMAADAQRAGEGFGLVILDWKMPGMDGAQTARAIRAVVPENVPIMVLTAFDRADAEEACEGMGVDGFLQKPFFLSSLTLLLEELYLKKDREPAQPVALEGRHFLAAEDNELSASILEELLSMEGATVELASNGQEAVEKFEASQPGTFDAILMDVQMPLMDGYEATRAIRASSHPEAAKIPIIAMTANAFVDDVADALEAGMDMHMAKPVDISTLGSVLSEAEAKRAAVQEDV</sequence>
<evidence type="ECO:0000256" key="5">
    <source>
        <dbReference type="ARBA" id="ARBA00022553"/>
    </source>
</evidence>
<feature type="domain" description="Histidine kinase" evidence="11">
    <location>
        <begin position="477"/>
        <end position="701"/>
    </location>
</feature>
<dbReference type="RefSeq" id="WP_136012262.1">
    <property type="nucleotide sequence ID" value="NZ_SRYE01000002.1"/>
</dbReference>
<dbReference type="Pfam" id="PF00072">
    <property type="entry name" value="Response_reg"/>
    <property type="match status" value="2"/>
</dbReference>
<dbReference type="InterPro" id="IPR011006">
    <property type="entry name" value="CheY-like_superfamily"/>
</dbReference>
<dbReference type="InterPro" id="IPR036890">
    <property type="entry name" value="HATPase_C_sf"/>
</dbReference>
<dbReference type="FunFam" id="3.30.565.10:FF:000010">
    <property type="entry name" value="Sensor histidine kinase RcsC"/>
    <property type="match status" value="1"/>
</dbReference>
<keyword evidence="10" id="KW-0812">Transmembrane</keyword>
<evidence type="ECO:0000256" key="4">
    <source>
        <dbReference type="ARBA" id="ARBA00012438"/>
    </source>
</evidence>
<evidence type="ECO:0000313" key="13">
    <source>
        <dbReference type="EMBL" id="TGY62533.1"/>
    </source>
</evidence>
<reference evidence="13 14" key="1">
    <citation type="submission" date="2019-04" db="EMBL/GenBank/DDBJ databases">
        <title>Microbes associate with the intestines of laboratory mice.</title>
        <authorList>
            <person name="Navarre W."/>
            <person name="Wong E."/>
            <person name="Huang K."/>
            <person name="Tropini C."/>
            <person name="Ng K."/>
            <person name="Yu B."/>
        </authorList>
    </citation>
    <scope>NUCLEOTIDE SEQUENCE [LARGE SCALE GENOMIC DNA]</scope>
    <source>
        <strain evidence="13 14">NM07_P-09</strain>
    </source>
</reference>
<dbReference type="PROSITE" id="PS50109">
    <property type="entry name" value="HIS_KIN"/>
    <property type="match status" value="1"/>
</dbReference>
<dbReference type="SMART" id="SM00448">
    <property type="entry name" value="REC"/>
    <property type="match status" value="2"/>
</dbReference>
<dbReference type="InterPro" id="IPR003594">
    <property type="entry name" value="HATPase_dom"/>
</dbReference>
<feature type="transmembrane region" description="Helical" evidence="10">
    <location>
        <begin position="302"/>
        <end position="321"/>
    </location>
</feature>
<comment type="catalytic activity">
    <reaction evidence="1">
        <text>ATP + protein L-histidine = ADP + protein N-phospho-L-histidine.</text>
        <dbReference type="EC" id="2.7.13.3"/>
    </reaction>
</comment>
<dbReference type="CDD" id="cd16922">
    <property type="entry name" value="HATPase_EvgS-ArcB-TorS-like"/>
    <property type="match status" value="1"/>
</dbReference>
<dbReference type="SUPFAM" id="SSF52172">
    <property type="entry name" value="CheY-like"/>
    <property type="match status" value="2"/>
</dbReference>
<feature type="modified residue" description="4-aspartylphosphate" evidence="9">
    <location>
        <position position="772"/>
    </location>
</feature>
<keyword evidence="7" id="KW-0902">Two-component regulatory system</keyword>
<dbReference type="Gene3D" id="3.40.50.2300">
    <property type="match status" value="2"/>
</dbReference>
<gene>
    <name evidence="13" type="ORF">E5334_03705</name>
</gene>
<evidence type="ECO:0000259" key="11">
    <source>
        <dbReference type="PROSITE" id="PS50109"/>
    </source>
</evidence>
<evidence type="ECO:0000259" key="12">
    <source>
        <dbReference type="PROSITE" id="PS50110"/>
    </source>
</evidence>
<evidence type="ECO:0000256" key="9">
    <source>
        <dbReference type="PROSITE-ProRule" id="PRU00169"/>
    </source>
</evidence>
<organism evidence="13 14">
    <name type="scientific">Muricaecibacterium torontonense</name>
    <dbReference type="NCBI Taxonomy" id="3032871"/>
    <lineage>
        <taxon>Bacteria</taxon>
        <taxon>Bacillati</taxon>
        <taxon>Actinomycetota</taxon>
        <taxon>Coriobacteriia</taxon>
        <taxon>Coriobacteriales</taxon>
        <taxon>Atopobiaceae</taxon>
        <taxon>Muricaecibacterium</taxon>
    </lineage>
</organism>
<dbReference type="CDD" id="cd00082">
    <property type="entry name" value="HisKA"/>
    <property type="match status" value="1"/>
</dbReference>
<evidence type="ECO:0000256" key="2">
    <source>
        <dbReference type="ARBA" id="ARBA00004236"/>
    </source>
</evidence>
<dbReference type="InterPro" id="IPR035965">
    <property type="entry name" value="PAS-like_dom_sf"/>
</dbReference>
<evidence type="ECO:0000256" key="6">
    <source>
        <dbReference type="ARBA" id="ARBA00022777"/>
    </source>
</evidence>
<evidence type="ECO:0000256" key="10">
    <source>
        <dbReference type="SAM" id="Phobius"/>
    </source>
</evidence>
<dbReference type="CDD" id="cd12912">
    <property type="entry name" value="PDC2_MCP_like"/>
    <property type="match status" value="1"/>
</dbReference>
<dbReference type="Gene3D" id="1.10.287.130">
    <property type="match status" value="1"/>
</dbReference>
<evidence type="ECO:0000313" key="14">
    <source>
        <dbReference type="Proteomes" id="UP000310263"/>
    </source>
</evidence>
<proteinExistence type="inferred from homology"/>
<dbReference type="OrthoDB" id="3170569at2"/>
<keyword evidence="6" id="KW-0418">Kinase</keyword>
<dbReference type="Proteomes" id="UP000310263">
    <property type="component" value="Unassembled WGS sequence"/>
</dbReference>
<keyword evidence="6" id="KW-0808">Transferase</keyword>
<feature type="modified residue" description="4-aspartylphosphate" evidence="9">
    <location>
        <position position="907"/>
    </location>
</feature>
<dbReference type="InterPro" id="IPR003661">
    <property type="entry name" value="HisK_dim/P_dom"/>
</dbReference>
<dbReference type="GO" id="GO:0000155">
    <property type="term" value="F:phosphorelay sensor kinase activity"/>
    <property type="evidence" value="ECO:0007669"/>
    <property type="project" value="InterPro"/>
</dbReference>
<dbReference type="SUPFAM" id="SSF55785">
    <property type="entry name" value="PYP-like sensor domain (PAS domain)"/>
    <property type="match status" value="1"/>
</dbReference>
<accession>A0A4S2F4J4</accession>
<comment type="similarity">
    <text evidence="3">In the N-terminal section; belongs to the phytochrome family.</text>
</comment>
<dbReference type="SUPFAM" id="SSF55874">
    <property type="entry name" value="ATPase domain of HSP90 chaperone/DNA topoisomerase II/histidine kinase"/>
    <property type="match status" value="1"/>
</dbReference>
<keyword evidence="5 9" id="KW-0597">Phosphoprotein</keyword>
<dbReference type="AlphaFoldDB" id="A0A4S2F4J4"/>
<dbReference type="InterPro" id="IPR001789">
    <property type="entry name" value="Sig_transdc_resp-reg_receiver"/>
</dbReference>
<keyword evidence="14" id="KW-1185">Reference proteome</keyword>
<feature type="domain" description="Response regulatory" evidence="12">
    <location>
        <begin position="718"/>
        <end position="838"/>
    </location>
</feature>
<dbReference type="PANTHER" id="PTHR45339:SF1">
    <property type="entry name" value="HYBRID SIGNAL TRANSDUCTION HISTIDINE KINASE J"/>
    <property type="match status" value="1"/>
</dbReference>
<dbReference type="Pfam" id="PF02518">
    <property type="entry name" value="HATPase_c"/>
    <property type="match status" value="1"/>
</dbReference>
<dbReference type="Pfam" id="PF00512">
    <property type="entry name" value="HisKA"/>
    <property type="match status" value="1"/>
</dbReference>
<comment type="caution">
    <text evidence="13">The sequence shown here is derived from an EMBL/GenBank/DDBJ whole genome shotgun (WGS) entry which is preliminary data.</text>
</comment>
<dbReference type="PROSITE" id="PS50110">
    <property type="entry name" value="RESPONSE_REGULATORY"/>
    <property type="match status" value="2"/>
</dbReference>
<keyword evidence="10" id="KW-1133">Transmembrane helix</keyword>
<evidence type="ECO:0000256" key="1">
    <source>
        <dbReference type="ARBA" id="ARBA00000085"/>
    </source>
</evidence>